<dbReference type="VEuPathDB" id="FungiDB:PC110_g11707"/>
<organism evidence="3 4">
    <name type="scientific">Phytophthora cactorum</name>
    <dbReference type="NCBI Taxonomy" id="29920"/>
    <lineage>
        <taxon>Eukaryota</taxon>
        <taxon>Sar</taxon>
        <taxon>Stramenopiles</taxon>
        <taxon>Oomycota</taxon>
        <taxon>Peronosporomycetes</taxon>
        <taxon>Peronosporales</taxon>
        <taxon>Peronosporaceae</taxon>
        <taxon>Phytophthora</taxon>
    </lineage>
</organism>
<feature type="coiled-coil region" evidence="1">
    <location>
        <begin position="118"/>
        <end position="152"/>
    </location>
</feature>
<name>A0A8T1U1G1_9STRA</name>
<dbReference type="OrthoDB" id="118799at2759"/>
<feature type="region of interest" description="Disordered" evidence="2">
    <location>
        <begin position="42"/>
        <end position="65"/>
    </location>
</feature>
<evidence type="ECO:0000256" key="1">
    <source>
        <dbReference type="SAM" id="Coils"/>
    </source>
</evidence>
<dbReference type="VEuPathDB" id="FungiDB:PC110_g11704"/>
<feature type="coiled-coil region" evidence="1">
    <location>
        <begin position="346"/>
        <end position="420"/>
    </location>
</feature>
<evidence type="ECO:0000313" key="4">
    <source>
        <dbReference type="Proteomes" id="UP000688947"/>
    </source>
</evidence>
<keyword evidence="1" id="KW-0175">Coiled coil</keyword>
<dbReference type="Proteomes" id="UP000688947">
    <property type="component" value="Unassembled WGS sequence"/>
</dbReference>
<sequence length="685" mass="76594">MPLTAQPSTSVLTSSELGVLEEFLEEMNALDCQQATLTDRKTTLRKAHSKRATERSTKPYKNPNPVWKRRKEELQSLRLETQALETKVAFLRLRETHAKLFDEYMGTTKGQERWKTAAKSEREKYEQSQTKNAQLKLTLKRCQKTCDSLQAALKMTDIKDLELMINAKSLYNEMKIGDQLRLLSAALFSTLECRVQARLQELDTLLRDNRAVMAEGDTDQVQVYQQDCLNSTSVVEFTRTRLMPFSAEETSTIAWDIMKLGGFPNEQLTFGHSEEDEMVSEACGTTAPLPRLSPSSAEQRVLESFLLEMDVSDFDLDSLKHDKRVNTKRKAGTPAHPCTKKPPLSCERRKHDLQRLRAEVEALQAHKKKLELRRVDGGLQRASEDQNPWRNTAAIEKRRCQQANDENTRLKRKLQHCVKTYDGMKTMVDASLAEGSIASTLLDQTRLECRHVAGPMMFSVLENRLNKRLEDLGSVYVASSASEVGTDFDQVQVHREGEAQGATALEFNRSRLLPFTPNTTSDTVWNVMKLGVISNRCCARVYIRSKDLLASQGCFTHRLDDGGSVDIRICCLVKRVETPEGFMVLIESITEWLCQLQLAMRLQTNESVKITDNKSDSLLLARSVSDVMGGGGVSGYLSDTSRVTTMASKSGGDTVSTCCGTCCSGGARDTTSRGSGDTVSASDES</sequence>
<dbReference type="AlphaFoldDB" id="A0A8T1U1G1"/>
<reference evidence="3" key="1">
    <citation type="submission" date="2021-01" db="EMBL/GenBank/DDBJ databases">
        <title>Phytophthora aleatoria, a newly-described species from Pinus radiata is distinct from Phytophthora cactorum isolates based on comparative genomics.</title>
        <authorList>
            <person name="Mcdougal R."/>
            <person name="Panda P."/>
            <person name="Williams N."/>
            <person name="Studholme D.J."/>
        </authorList>
    </citation>
    <scope>NUCLEOTIDE SEQUENCE</scope>
    <source>
        <strain evidence="3">NZFS 3830</strain>
    </source>
</reference>
<accession>A0A8T1U1G1</accession>
<evidence type="ECO:0000313" key="3">
    <source>
        <dbReference type="EMBL" id="KAG6951065.1"/>
    </source>
</evidence>
<comment type="caution">
    <text evidence="3">The sequence shown here is derived from an EMBL/GenBank/DDBJ whole genome shotgun (WGS) entry which is preliminary data.</text>
</comment>
<dbReference type="EMBL" id="JAENGZ010001057">
    <property type="protein sequence ID" value="KAG6951065.1"/>
    <property type="molecule type" value="Genomic_DNA"/>
</dbReference>
<gene>
    <name evidence="3" type="ORF">JG687_00013843</name>
</gene>
<proteinExistence type="predicted"/>
<protein>
    <submittedName>
        <fullName evidence="3">Uncharacterized protein</fullName>
    </submittedName>
</protein>
<evidence type="ECO:0000256" key="2">
    <source>
        <dbReference type="SAM" id="MobiDB-lite"/>
    </source>
</evidence>